<evidence type="ECO:0000256" key="1">
    <source>
        <dbReference type="SAM" id="SignalP"/>
    </source>
</evidence>
<keyword evidence="1" id="KW-0732">Signal</keyword>
<feature type="chain" id="PRO_5013074199" evidence="1">
    <location>
        <begin position="23"/>
        <end position="171"/>
    </location>
</feature>
<protein>
    <submittedName>
        <fullName evidence="3">EF hand</fullName>
    </submittedName>
</protein>
<evidence type="ECO:0000313" key="3">
    <source>
        <dbReference type="EMBL" id="SMF95884.1"/>
    </source>
</evidence>
<dbReference type="RefSeq" id="WP_085214492.1">
    <property type="nucleotide sequence ID" value="NZ_FXAM01000001.1"/>
</dbReference>
<dbReference type="InterPro" id="IPR011992">
    <property type="entry name" value="EF-hand-dom_pair"/>
</dbReference>
<dbReference type="PROSITE" id="PS50222">
    <property type="entry name" value="EF_HAND_2"/>
    <property type="match status" value="2"/>
</dbReference>
<organism evidence="3 4">
    <name type="scientific">Methylomagnum ishizawai</name>
    <dbReference type="NCBI Taxonomy" id="1760988"/>
    <lineage>
        <taxon>Bacteria</taxon>
        <taxon>Pseudomonadati</taxon>
        <taxon>Pseudomonadota</taxon>
        <taxon>Gammaproteobacteria</taxon>
        <taxon>Methylococcales</taxon>
        <taxon>Methylococcaceae</taxon>
        <taxon>Methylomagnum</taxon>
    </lineage>
</organism>
<keyword evidence="4" id="KW-1185">Reference proteome</keyword>
<sequence>MNLHQRLSAGLILLLSVGTVCAKHPPDTFFPADYDTNRDGTITQDEVQAGRALEFMGIDTDASGYLGVEEVQAWLEQQQSKQFDQLDIDHSGLLSPEEFVDARTGRALRIAKKTFKFTDTNTDGALSLPEYNVLKPVNLDLIRLFSVLDLDDDDQISQSEYLQAVSARKAN</sequence>
<dbReference type="Pfam" id="PF13202">
    <property type="entry name" value="EF-hand_5"/>
    <property type="match status" value="2"/>
</dbReference>
<dbReference type="InterPro" id="IPR018247">
    <property type="entry name" value="EF_Hand_1_Ca_BS"/>
</dbReference>
<name>A0A1Y6D692_9GAMM</name>
<evidence type="ECO:0000259" key="2">
    <source>
        <dbReference type="PROSITE" id="PS50222"/>
    </source>
</evidence>
<accession>A0A1Y6D692</accession>
<dbReference type="GO" id="GO:0005509">
    <property type="term" value="F:calcium ion binding"/>
    <property type="evidence" value="ECO:0007669"/>
    <property type="project" value="InterPro"/>
</dbReference>
<feature type="signal peptide" evidence="1">
    <location>
        <begin position="1"/>
        <end position="22"/>
    </location>
</feature>
<feature type="domain" description="EF-hand" evidence="2">
    <location>
        <begin position="74"/>
        <end position="109"/>
    </location>
</feature>
<dbReference type="STRING" id="1760988.SAMN02949497_3261"/>
<dbReference type="PANTHER" id="PTHR10827">
    <property type="entry name" value="RETICULOCALBIN"/>
    <property type="match status" value="1"/>
</dbReference>
<dbReference type="Gene3D" id="1.10.238.10">
    <property type="entry name" value="EF-hand"/>
    <property type="match status" value="2"/>
</dbReference>
<dbReference type="EMBL" id="FXAM01000001">
    <property type="protein sequence ID" value="SMF95884.1"/>
    <property type="molecule type" value="Genomic_DNA"/>
</dbReference>
<dbReference type="PANTHER" id="PTHR10827:SF85">
    <property type="entry name" value="CALCIUM-BINDING PROTEIN"/>
    <property type="match status" value="1"/>
</dbReference>
<proteinExistence type="predicted"/>
<dbReference type="Proteomes" id="UP000192923">
    <property type="component" value="Unassembled WGS sequence"/>
</dbReference>
<dbReference type="InterPro" id="IPR002048">
    <property type="entry name" value="EF_hand_dom"/>
</dbReference>
<evidence type="ECO:0000313" key="4">
    <source>
        <dbReference type="Proteomes" id="UP000192923"/>
    </source>
</evidence>
<gene>
    <name evidence="3" type="ORF">SAMN02949497_3261</name>
</gene>
<feature type="domain" description="EF-hand" evidence="2">
    <location>
        <begin position="136"/>
        <end position="171"/>
    </location>
</feature>
<dbReference type="PROSITE" id="PS00018">
    <property type="entry name" value="EF_HAND_1"/>
    <property type="match status" value="2"/>
</dbReference>
<dbReference type="AlphaFoldDB" id="A0A1Y6D692"/>
<reference evidence="3 4" key="1">
    <citation type="submission" date="2016-12" db="EMBL/GenBank/DDBJ databases">
        <authorList>
            <person name="Song W.-J."/>
            <person name="Kurnit D.M."/>
        </authorList>
    </citation>
    <scope>NUCLEOTIDE SEQUENCE [LARGE SCALE GENOMIC DNA]</scope>
    <source>
        <strain evidence="3 4">175</strain>
    </source>
</reference>
<dbReference type="SUPFAM" id="SSF47473">
    <property type="entry name" value="EF-hand"/>
    <property type="match status" value="1"/>
</dbReference>